<dbReference type="Gene3D" id="3.50.50.60">
    <property type="entry name" value="FAD/NAD(P)-binding domain"/>
    <property type="match status" value="2"/>
</dbReference>
<comment type="similarity">
    <text evidence="1">Belongs to the carotenoid/retinoid oxidoreductase family.</text>
</comment>
<dbReference type="PROSITE" id="PS00982">
    <property type="entry name" value="PHYTOENE_DH"/>
    <property type="match status" value="1"/>
</dbReference>
<dbReference type="InterPro" id="IPR002937">
    <property type="entry name" value="Amino_oxidase"/>
</dbReference>
<feature type="domain" description="Amine oxidase" evidence="3">
    <location>
        <begin position="17"/>
        <end position="311"/>
    </location>
</feature>
<keyword evidence="2" id="KW-0560">Oxidoreductase</keyword>
<keyword evidence="5" id="KW-1185">Reference proteome</keyword>
<evidence type="ECO:0000256" key="2">
    <source>
        <dbReference type="ARBA" id="ARBA00023002"/>
    </source>
</evidence>
<name>A0ABS8BUT8_9RHOB</name>
<dbReference type="PRINTS" id="PR00419">
    <property type="entry name" value="ADXRDTASE"/>
</dbReference>
<dbReference type="SUPFAM" id="SSF51905">
    <property type="entry name" value="FAD/NAD(P)-binding domain"/>
    <property type="match status" value="1"/>
</dbReference>
<dbReference type="PANTHER" id="PTHR43734">
    <property type="entry name" value="PHYTOENE DESATURASE"/>
    <property type="match status" value="1"/>
</dbReference>
<dbReference type="NCBIfam" id="NF045637">
    <property type="entry name" value="carotdesatCrtDProt"/>
    <property type="match status" value="1"/>
</dbReference>
<evidence type="ECO:0000313" key="4">
    <source>
        <dbReference type="EMBL" id="MCB5199432.1"/>
    </source>
</evidence>
<sequence>MTSRTTPPVIAIVGAGIGGLAAALRLAHAGARVTVFEAQPTPGGKMRTIPSAAGPIDAGPTVLTMRSVFDDLFAAAGLQLDDYLTLTPLDTLARHYWPDGTMLDLMADPDDSLDQVTDVFGPRAADEVRGFSARAARLFDAFEAPMMKTASPGLAAMAGRVMRQPGLALDMAPHLSLAGLVQRSFGDPRLAQLFARYATYVGGAPQQSPALLSLIWAAEARGVWTVTGGMHQLAVTLARLAQEAGARFHYNTPVHRLAAQGGRVARLEYTGGTLDVDAVLFNGDPQAIAQGLLGAAPRPTVRPDSIRPRSLSAHVASFAATPRGLPLAHHTVFFADTPNAEFDEIAKGRTPVDATLYLCAQDHGHVAADALHRFEIIRNAPPLPTDKKEDDQCKTMMFDRMRQFGLTFSPGPVTITGPQEFATLFPASDGALYGRSPQGTMAAFKRPTARTTLPGLYLCGGGAHPGAGVPMAALSGQHAAEAMKHDLSLT</sequence>
<dbReference type="RefSeq" id="WP_226748166.1">
    <property type="nucleotide sequence ID" value="NZ_JAJATZ010000003.1"/>
</dbReference>
<reference evidence="4" key="1">
    <citation type="submission" date="2021-10" db="EMBL/GenBank/DDBJ databases">
        <title>Loktanella gaetbuli sp. nov., isolated from a tidal flat.</title>
        <authorList>
            <person name="Park S."/>
            <person name="Yoon J.-H."/>
        </authorList>
    </citation>
    <scope>NUCLEOTIDE SEQUENCE</scope>
    <source>
        <strain evidence="4">TSTF-M6</strain>
    </source>
</reference>
<evidence type="ECO:0000256" key="1">
    <source>
        <dbReference type="ARBA" id="ARBA00006046"/>
    </source>
</evidence>
<evidence type="ECO:0000259" key="3">
    <source>
        <dbReference type="Pfam" id="PF01593"/>
    </source>
</evidence>
<dbReference type="PANTHER" id="PTHR43734:SF7">
    <property type="entry name" value="4,4'-DIAPONEUROSPORENE OXYGENASE"/>
    <property type="match status" value="1"/>
</dbReference>
<evidence type="ECO:0000313" key="5">
    <source>
        <dbReference type="Proteomes" id="UP001138961"/>
    </source>
</evidence>
<dbReference type="EMBL" id="JAJATZ010000003">
    <property type="protein sequence ID" value="MCB5199432.1"/>
    <property type="molecule type" value="Genomic_DNA"/>
</dbReference>
<dbReference type="InterPro" id="IPR036188">
    <property type="entry name" value="FAD/NAD-bd_sf"/>
</dbReference>
<dbReference type="Proteomes" id="UP001138961">
    <property type="component" value="Unassembled WGS sequence"/>
</dbReference>
<accession>A0ABS8BUT8</accession>
<dbReference type="InterPro" id="IPR054841">
    <property type="entry name" value="carotdesatCrtD"/>
</dbReference>
<gene>
    <name evidence="4" type="ORF">LGQ03_09275</name>
</gene>
<proteinExistence type="inferred from homology"/>
<comment type="caution">
    <text evidence="4">The sequence shown here is derived from an EMBL/GenBank/DDBJ whole genome shotgun (WGS) entry which is preliminary data.</text>
</comment>
<dbReference type="InterPro" id="IPR008150">
    <property type="entry name" value="Phytoene_DH_bac_CS"/>
</dbReference>
<protein>
    <submittedName>
        <fullName evidence="4">FAD-dependent oxidoreductase</fullName>
    </submittedName>
</protein>
<organism evidence="4 5">
    <name type="scientific">Loktanella gaetbuli</name>
    <dbReference type="NCBI Taxonomy" id="2881335"/>
    <lineage>
        <taxon>Bacteria</taxon>
        <taxon>Pseudomonadati</taxon>
        <taxon>Pseudomonadota</taxon>
        <taxon>Alphaproteobacteria</taxon>
        <taxon>Rhodobacterales</taxon>
        <taxon>Roseobacteraceae</taxon>
        <taxon>Loktanella</taxon>
    </lineage>
</organism>
<dbReference type="Pfam" id="PF01593">
    <property type="entry name" value="Amino_oxidase"/>
    <property type="match status" value="1"/>
</dbReference>